<keyword evidence="1" id="KW-0677">Repeat</keyword>
<proteinExistence type="predicted"/>
<feature type="repeat" description="ANK" evidence="3">
    <location>
        <begin position="38"/>
        <end position="70"/>
    </location>
</feature>
<name>A0A397EQL6_APHAT</name>
<dbReference type="SMART" id="SM00248">
    <property type="entry name" value="ANK"/>
    <property type="match status" value="5"/>
</dbReference>
<protein>
    <submittedName>
        <fullName evidence="5">Uncharacterized protein</fullName>
    </submittedName>
</protein>
<dbReference type="Pfam" id="PF12796">
    <property type="entry name" value="Ank_2"/>
    <property type="match status" value="3"/>
</dbReference>
<evidence type="ECO:0000256" key="2">
    <source>
        <dbReference type="ARBA" id="ARBA00023043"/>
    </source>
</evidence>
<feature type="repeat" description="ANK" evidence="3">
    <location>
        <begin position="156"/>
        <end position="188"/>
    </location>
</feature>
<dbReference type="InterPro" id="IPR002110">
    <property type="entry name" value="Ankyrin_rpt"/>
</dbReference>
<comment type="caution">
    <text evidence="5">The sequence shown here is derived from an EMBL/GenBank/DDBJ whole genome shotgun (WGS) entry which is preliminary data.</text>
</comment>
<dbReference type="PROSITE" id="PS50297">
    <property type="entry name" value="ANK_REP_REGION"/>
    <property type="match status" value="5"/>
</dbReference>
<reference evidence="6 7" key="1">
    <citation type="submission" date="2018-08" db="EMBL/GenBank/DDBJ databases">
        <title>Aphanomyces genome sequencing and annotation.</title>
        <authorList>
            <person name="Minardi D."/>
            <person name="Oidtmann B."/>
            <person name="Van Der Giezen M."/>
            <person name="Studholme D.J."/>
        </authorList>
    </citation>
    <scope>NUCLEOTIDE SEQUENCE [LARGE SCALE GENOMIC DNA]</scope>
    <source>
        <strain evidence="5 6">197901</strain>
        <strain evidence="4 7">FDL457</strain>
    </source>
</reference>
<dbReference type="Proteomes" id="UP000286510">
    <property type="component" value="Unassembled WGS sequence"/>
</dbReference>
<evidence type="ECO:0000313" key="5">
    <source>
        <dbReference type="EMBL" id="RHZ02698.1"/>
    </source>
</evidence>
<evidence type="ECO:0000256" key="1">
    <source>
        <dbReference type="ARBA" id="ARBA00022737"/>
    </source>
</evidence>
<dbReference type="VEuPathDB" id="FungiDB:H257_00604"/>
<dbReference type="EMBL" id="QUTF01025657">
    <property type="protein sequence ID" value="RHY83189.1"/>
    <property type="molecule type" value="Genomic_DNA"/>
</dbReference>
<feature type="repeat" description="ANK" evidence="3">
    <location>
        <begin position="90"/>
        <end position="122"/>
    </location>
</feature>
<dbReference type="PROSITE" id="PS50088">
    <property type="entry name" value="ANK_REPEAT"/>
    <property type="match status" value="5"/>
</dbReference>
<dbReference type="PANTHER" id="PTHR24126:SF14">
    <property type="entry name" value="ANK_REP_REGION DOMAIN-CONTAINING PROTEIN"/>
    <property type="match status" value="1"/>
</dbReference>
<dbReference type="Gene3D" id="1.25.40.20">
    <property type="entry name" value="Ankyrin repeat-containing domain"/>
    <property type="match status" value="3"/>
</dbReference>
<dbReference type="PRINTS" id="PR01415">
    <property type="entry name" value="ANKYRIN"/>
</dbReference>
<dbReference type="InterPro" id="IPR036770">
    <property type="entry name" value="Ankyrin_rpt-contain_sf"/>
</dbReference>
<evidence type="ECO:0000313" key="6">
    <source>
        <dbReference type="Proteomes" id="UP000266196"/>
    </source>
</evidence>
<evidence type="ECO:0000313" key="4">
    <source>
        <dbReference type="EMBL" id="RHY83189.1"/>
    </source>
</evidence>
<evidence type="ECO:0000313" key="7">
    <source>
        <dbReference type="Proteomes" id="UP000286510"/>
    </source>
</evidence>
<sequence>MGTSASKQLFDSAGSNDVVKLRSLIKEGIDVNMTAGPEGITALHAAAEKGHQRTVALLLENGAEVDRKTAVRTVYILGDQTAEYGAASQEGRAALYIAAKRGHVEVVKSLLEHGGDIETNRKDRCTPLYYAAKKGHVEVAQFLIDSTAALEASSIDGTTPLMIAAQKGRPVMVEVLIDRGANVEACRKLGITPLAVAAIEGHLEVVKHLLANAHASFTSTSQDGSTQIVNAAAQTYSDVADAIAELENPDKQLTMDKVKKAFMF</sequence>
<accession>A0A397EQL6</accession>
<evidence type="ECO:0000256" key="3">
    <source>
        <dbReference type="PROSITE-ProRule" id="PRU00023"/>
    </source>
</evidence>
<dbReference type="SUPFAM" id="SSF48403">
    <property type="entry name" value="Ankyrin repeat"/>
    <property type="match status" value="1"/>
</dbReference>
<feature type="repeat" description="ANK" evidence="3">
    <location>
        <begin position="189"/>
        <end position="210"/>
    </location>
</feature>
<feature type="repeat" description="ANK" evidence="3">
    <location>
        <begin position="123"/>
        <end position="155"/>
    </location>
</feature>
<organism evidence="5 6">
    <name type="scientific">Aphanomyces astaci</name>
    <name type="common">Crayfish plague agent</name>
    <dbReference type="NCBI Taxonomy" id="112090"/>
    <lineage>
        <taxon>Eukaryota</taxon>
        <taxon>Sar</taxon>
        <taxon>Stramenopiles</taxon>
        <taxon>Oomycota</taxon>
        <taxon>Saprolegniomycetes</taxon>
        <taxon>Saprolegniales</taxon>
        <taxon>Verrucalvaceae</taxon>
        <taxon>Aphanomyces</taxon>
    </lineage>
</organism>
<gene>
    <name evidence="4" type="ORF">DYB26_003227</name>
    <name evidence="5" type="ORF">DYB31_000675</name>
</gene>
<dbReference type="EMBL" id="QUTE01014272">
    <property type="protein sequence ID" value="RHZ02698.1"/>
    <property type="molecule type" value="Genomic_DNA"/>
</dbReference>
<dbReference type="Proteomes" id="UP000266196">
    <property type="component" value="Unassembled WGS sequence"/>
</dbReference>
<dbReference type="AlphaFoldDB" id="A0A397EQL6"/>
<keyword evidence="2 3" id="KW-0040">ANK repeat</keyword>
<dbReference type="PANTHER" id="PTHR24126">
    <property type="entry name" value="ANKYRIN REPEAT, PH AND SEC7 DOMAIN CONTAINING PROTEIN SECG-RELATED"/>
    <property type="match status" value="1"/>
</dbReference>